<dbReference type="PROSITE" id="PS51257">
    <property type="entry name" value="PROKAR_LIPOPROTEIN"/>
    <property type="match status" value="1"/>
</dbReference>
<organism evidence="3 4">
    <name type="scientific">Nocardia uniformis</name>
    <dbReference type="NCBI Taxonomy" id="53432"/>
    <lineage>
        <taxon>Bacteria</taxon>
        <taxon>Bacillati</taxon>
        <taxon>Actinomycetota</taxon>
        <taxon>Actinomycetes</taxon>
        <taxon>Mycobacteriales</taxon>
        <taxon>Nocardiaceae</taxon>
        <taxon>Nocardia</taxon>
    </lineage>
</organism>
<evidence type="ECO:0000256" key="2">
    <source>
        <dbReference type="SAM" id="SignalP"/>
    </source>
</evidence>
<dbReference type="EMBL" id="JABELX010000001">
    <property type="protein sequence ID" value="NNH69134.1"/>
    <property type="molecule type" value="Genomic_DNA"/>
</dbReference>
<protein>
    <submittedName>
        <fullName evidence="3">Uncharacterized protein</fullName>
    </submittedName>
</protein>
<dbReference type="RefSeq" id="WP_067526893.1">
    <property type="nucleotide sequence ID" value="NZ_JABELX010000001.1"/>
</dbReference>
<feature type="compositionally biased region" description="Low complexity" evidence="1">
    <location>
        <begin position="37"/>
        <end position="51"/>
    </location>
</feature>
<feature type="chain" id="PRO_5032523637" evidence="2">
    <location>
        <begin position="27"/>
        <end position="337"/>
    </location>
</feature>
<keyword evidence="4" id="KW-1185">Reference proteome</keyword>
<feature type="signal peptide" evidence="2">
    <location>
        <begin position="1"/>
        <end position="26"/>
    </location>
</feature>
<name>A0A849BSM7_9NOCA</name>
<dbReference type="AlphaFoldDB" id="A0A849BSM7"/>
<gene>
    <name evidence="3" type="ORF">HLB23_04485</name>
</gene>
<proteinExistence type="predicted"/>
<dbReference type="SUPFAM" id="SSF101898">
    <property type="entry name" value="NHL repeat"/>
    <property type="match status" value="1"/>
</dbReference>
<feature type="region of interest" description="Disordered" evidence="1">
    <location>
        <begin position="25"/>
        <end position="54"/>
    </location>
</feature>
<comment type="caution">
    <text evidence="3">The sequence shown here is derived from an EMBL/GenBank/DDBJ whole genome shotgun (WGS) entry which is preliminary data.</text>
</comment>
<dbReference type="Proteomes" id="UP000586827">
    <property type="component" value="Unassembled WGS sequence"/>
</dbReference>
<evidence type="ECO:0000313" key="3">
    <source>
        <dbReference type="EMBL" id="NNH69134.1"/>
    </source>
</evidence>
<dbReference type="Gene3D" id="2.120.10.30">
    <property type="entry name" value="TolB, C-terminal domain"/>
    <property type="match status" value="1"/>
</dbReference>
<evidence type="ECO:0000256" key="1">
    <source>
        <dbReference type="SAM" id="MobiDB-lite"/>
    </source>
</evidence>
<evidence type="ECO:0000313" key="4">
    <source>
        <dbReference type="Proteomes" id="UP000586827"/>
    </source>
</evidence>
<reference evidence="3 4" key="1">
    <citation type="submission" date="2020-05" db="EMBL/GenBank/DDBJ databases">
        <title>MicrobeNet Type strains.</title>
        <authorList>
            <person name="Nicholson A.C."/>
        </authorList>
    </citation>
    <scope>NUCLEOTIDE SEQUENCE [LARGE SCALE GENOMIC DNA]</scope>
    <source>
        <strain evidence="3 4">JCM 3224</strain>
    </source>
</reference>
<accession>A0A849BSM7</accession>
<dbReference type="InterPro" id="IPR011042">
    <property type="entry name" value="6-blade_b-propeller_TolB-like"/>
</dbReference>
<keyword evidence="2" id="KW-0732">Signal</keyword>
<sequence length="337" mass="34796">MRRRGWTRSALAAVAAVTLLAGCSSQDDVSRKPTREPATPAAAPTLAATPAGEVSPSTPISALLVEPRSGVLAVLSADGKSLRLIDRGVTPAAERTVALPAAAAMLAPGEPGEILLPAPRRVLRVDAASGTVDEIAVDGDARAVALRPEGGLAVGTADGRVLTLAADGTVDRTVTGLVSVDAVVAAGDDLLALDRRQTIVTELDLGDNRPGLTLRTGDGATNMIGDHFGRVLVTDTAGNELLVYTADPLVLHQRFPVGSSPYALAYDERSDTVWVTLTGTNEVVGYDVSTGIPVEVGRFPTVRQPDTVTIDNRGDMFVGSATGDGLQRIGADQRKGQ</sequence>